<sequence>MAMVFVEEPIVSRLDRLDVMLKHLEEIKGYNRSPRSSYASTLSSKTHVSDERTSSSVDSSPKNMEKHCRPIDTVMIETEIKGMSQSSVNAQMGQEDVWRLAIEQMVEIEVKRQIENAELK</sequence>
<organism evidence="2 3">
    <name type="scientific">Thalictrum thalictroides</name>
    <name type="common">Rue-anemone</name>
    <name type="synonym">Anemone thalictroides</name>
    <dbReference type="NCBI Taxonomy" id="46969"/>
    <lineage>
        <taxon>Eukaryota</taxon>
        <taxon>Viridiplantae</taxon>
        <taxon>Streptophyta</taxon>
        <taxon>Embryophyta</taxon>
        <taxon>Tracheophyta</taxon>
        <taxon>Spermatophyta</taxon>
        <taxon>Magnoliopsida</taxon>
        <taxon>Ranunculales</taxon>
        <taxon>Ranunculaceae</taxon>
        <taxon>Thalictroideae</taxon>
        <taxon>Thalictrum</taxon>
    </lineage>
</organism>
<keyword evidence="3" id="KW-1185">Reference proteome</keyword>
<name>A0A7J6W1I4_THATH</name>
<feature type="non-terminal residue" evidence="2">
    <location>
        <position position="1"/>
    </location>
</feature>
<dbReference type="AlphaFoldDB" id="A0A7J6W1I4"/>
<proteinExistence type="predicted"/>
<feature type="region of interest" description="Disordered" evidence="1">
    <location>
        <begin position="33"/>
        <end position="68"/>
    </location>
</feature>
<protein>
    <submittedName>
        <fullName evidence="2">Uncharacterized protein</fullName>
    </submittedName>
</protein>
<dbReference type="PANTHER" id="PTHR34190">
    <property type="entry name" value="EXPRESSED PROTEIN"/>
    <property type="match status" value="1"/>
</dbReference>
<gene>
    <name evidence="2" type="ORF">FRX31_019371</name>
</gene>
<evidence type="ECO:0000313" key="2">
    <source>
        <dbReference type="EMBL" id="KAF5191041.1"/>
    </source>
</evidence>
<feature type="compositionally biased region" description="Polar residues" evidence="1">
    <location>
        <begin position="33"/>
        <end position="46"/>
    </location>
</feature>
<evidence type="ECO:0000313" key="3">
    <source>
        <dbReference type="Proteomes" id="UP000554482"/>
    </source>
</evidence>
<comment type="caution">
    <text evidence="2">The sequence shown here is derived from an EMBL/GenBank/DDBJ whole genome shotgun (WGS) entry which is preliminary data.</text>
</comment>
<reference evidence="2 3" key="1">
    <citation type="submission" date="2020-06" db="EMBL/GenBank/DDBJ databases">
        <title>Transcriptomic and genomic resources for Thalictrum thalictroides and T. hernandezii: Facilitating candidate gene discovery in an emerging model plant lineage.</title>
        <authorList>
            <person name="Arias T."/>
            <person name="Riano-Pachon D.M."/>
            <person name="Di Stilio V.S."/>
        </authorList>
    </citation>
    <scope>NUCLEOTIDE SEQUENCE [LARGE SCALE GENOMIC DNA]</scope>
    <source>
        <strain evidence="3">cv. WT478/WT964</strain>
        <tissue evidence="2">Leaves</tissue>
    </source>
</reference>
<dbReference type="Proteomes" id="UP000554482">
    <property type="component" value="Unassembled WGS sequence"/>
</dbReference>
<accession>A0A7J6W1I4</accession>
<dbReference type="PANTHER" id="PTHR34190:SF4">
    <property type="entry name" value="EXPRESSED PROTEIN"/>
    <property type="match status" value="1"/>
</dbReference>
<evidence type="ECO:0000256" key="1">
    <source>
        <dbReference type="SAM" id="MobiDB-lite"/>
    </source>
</evidence>
<dbReference type="OrthoDB" id="783251at2759"/>
<dbReference type="EMBL" id="JABWDY010023296">
    <property type="protein sequence ID" value="KAF5191041.1"/>
    <property type="molecule type" value="Genomic_DNA"/>
</dbReference>